<accession>A0A7W3U085</accession>
<dbReference type="Pfam" id="PF19076">
    <property type="entry name" value="CshA_repeat"/>
    <property type="match status" value="1"/>
</dbReference>
<name>A0A7W3U085_9LACO</name>
<evidence type="ECO:0000259" key="1">
    <source>
        <dbReference type="Pfam" id="PF19076"/>
    </source>
</evidence>
<sequence length="499" mass="55461">MTDYDQQKNTNLNNVADWSASPKINGNTALADKTDTKANHNAGKINNSLIINSVSGDMKHPIQTVTFSPNPDGSYNSISLKAPQGVLLDQKGNQITSFDPTVMMNEGRNGELYLADTYIGGYQQSFGLLGTQSQEKTIDIHNDQGVKTSFALSPSPYLNEPQRTQFISFKRDNVQQAIATLPALKADKNGQLIANAIIGTYQLTFTAIDNLFKLKVTFYSNDPQYQGKIAPVYIISNDEFARVSFFQYQPNIFLPQYHLQRKIVLSNTTITPFLYTNLSIEQYQNMVKNLLYSNSSYIPQIETRRLILPDSQPILELPVTKLSFIVNGQENPAKVLKQKLLGGGVNTFTLTQGNKIHFEAADGFSGQTSPIRLLVKTANGDSHEVDFSVNVVKYDIKNISYSDGQQGHSKVEAIGEDELPSMKISEVQPAVFVKDNKTTTVIEITANGERIGEAEIETDTGMITYYPERSFKGTVDPQTVCVFMQNGRKVSVKYQPTIR</sequence>
<dbReference type="InterPro" id="IPR026395">
    <property type="entry name" value="CshA_fibril"/>
</dbReference>
<dbReference type="NCBIfam" id="TIGR04225">
    <property type="entry name" value="CshA_fibril_rpt"/>
    <property type="match status" value="1"/>
</dbReference>
<dbReference type="Proteomes" id="UP000518255">
    <property type="component" value="Unassembled WGS sequence"/>
</dbReference>
<dbReference type="RefSeq" id="WP_182581154.1">
    <property type="nucleotide sequence ID" value="NZ_JACIUY010000057.1"/>
</dbReference>
<reference evidence="2 3" key="1">
    <citation type="submission" date="2020-07" db="EMBL/GenBank/DDBJ databases">
        <title>Description of Limosilactobacillus balticus sp. nov., Limosilactobacillus agrestis sp. nov., Limosilactobacillus albertensis sp. nov., Limosilactobacillus rudii sp. nov., Limosilactobacillus fastidiosus sp. nov., five novel Limosilactobacillus species isolated from the vertebrate gastrointestinal tract, and proposal of 6 subspecies of Limosilactobacillus reuteri adapted to the gastrointestinal tract of specific vertebrate hosts.</title>
        <authorList>
            <person name="Li F."/>
            <person name="Cheng C."/>
            <person name="Zheng J."/>
            <person name="Quevedo R.M."/>
            <person name="Li J."/>
            <person name="Roos S."/>
            <person name="Gaenzle M.G."/>
            <person name="Walter J."/>
        </authorList>
    </citation>
    <scope>NUCLEOTIDE SEQUENCE [LARGE SCALE GENOMIC DNA]</scope>
    <source>
        <strain evidence="2 3">WF-MA3-C</strain>
    </source>
</reference>
<dbReference type="EMBL" id="JACIUY010000057">
    <property type="protein sequence ID" value="MBB1086275.1"/>
    <property type="molecule type" value="Genomic_DNA"/>
</dbReference>
<comment type="caution">
    <text evidence="2">The sequence shown here is derived from an EMBL/GenBank/DDBJ whole genome shotgun (WGS) entry which is preliminary data.</text>
</comment>
<protein>
    <recommendedName>
        <fullName evidence="1">CshA domain-containing protein</fullName>
    </recommendedName>
</protein>
<organism evidence="2 3">
    <name type="scientific">Limosilactobacillus fastidiosus</name>
    <dbReference type="NCBI Taxonomy" id="2759855"/>
    <lineage>
        <taxon>Bacteria</taxon>
        <taxon>Bacillati</taxon>
        <taxon>Bacillota</taxon>
        <taxon>Bacilli</taxon>
        <taxon>Lactobacillales</taxon>
        <taxon>Lactobacillaceae</taxon>
        <taxon>Limosilactobacillus</taxon>
    </lineage>
</organism>
<proteinExistence type="predicted"/>
<gene>
    <name evidence="2" type="ORF">H5R63_05695</name>
</gene>
<evidence type="ECO:0000313" key="2">
    <source>
        <dbReference type="EMBL" id="MBB1086275.1"/>
    </source>
</evidence>
<dbReference type="AlphaFoldDB" id="A0A7W3U085"/>
<feature type="domain" description="CshA" evidence="1">
    <location>
        <begin position="402"/>
        <end position="498"/>
    </location>
</feature>
<evidence type="ECO:0000313" key="3">
    <source>
        <dbReference type="Proteomes" id="UP000518255"/>
    </source>
</evidence>